<dbReference type="Gene3D" id="3.40.50.10540">
    <property type="entry name" value="Crotonobetainyl-coa:carnitine coa-transferase, domain 1"/>
    <property type="match status" value="1"/>
</dbReference>
<gene>
    <name evidence="2" type="ORF">E9229_000337</name>
</gene>
<name>A0A839QJD4_9MICC</name>
<dbReference type="AlphaFoldDB" id="A0A839QJD4"/>
<accession>A0A839QJD4</accession>
<dbReference type="PANTHER" id="PTHR48207:SF3">
    <property type="entry name" value="SUCCINATE--HYDROXYMETHYLGLUTARATE COA-TRANSFERASE"/>
    <property type="match status" value="1"/>
</dbReference>
<proteinExistence type="predicted"/>
<dbReference type="PANTHER" id="PTHR48207">
    <property type="entry name" value="SUCCINATE--HYDROXYMETHYLGLUTARATE COA-TRANSFERASE"/>
    <property type="match status" value="1"/>
</dbReference>
<comment type="caution">
    <text evidence="2">The sequence shown here is derived from an EMBL/GenBank/DDBJ whole genome shotgun (WGS) entry which is preliminary data.</text>
</comment>
<protein>
    <submittedName>
        <fullName evidence="2">CoA:oxalate CoA-transferase</fullName>
        <ecNumber evidence="2">2.8.3.19</ecNumber>
    </submittedName>
</protein>
<sequence length="401" mass="43248">MSSKIQYENDSSGTGIGRAGSLEGLRVLDLSRVLAGPFCAMILADLGAEVIKVESPEGDDSRQFGPWFNGDSAYYRLFNRSKYGVTMDLKIEEERDNLLELVRRSDVVIENFRPGVMARLGLSAQRLLEENPRLIIVSISGFGQEGPLQQAPAYDLIAQAMSGLMSVTGWPGGQPTRVGISLGDLVPGLYGAIAALAALNERHHTGLGQHIDVSMLDSLTSVLESVGMRALHGENPVACGNDHAMSTPFSTYQTGNGAIAIAIAGDRLFPRLTDALDRPEWLADERFNEQARRNEFPVEFRAALEEALRPFNAEQAIELLSKHQVPTSKVYSVNEALTSEHAIHRGLVATEADGFKTLASPLRLTGSVAPEPAPKLGQHNSLMSEWLAGPVRSGAAPVHAS</sequence>
<dbReference type="InterPro" id="IPR044855">
    <property type="entry name" value="CoA-Trfase_III_dom3_sf"/>
</dbReference>
<evidence type="ECO:0000313" key="2">
    <source>
        <dbReference type="EMBL" id="MBB2994146.1"/>
    </source>
</evidence>
<organism evidence="2 3">
    <name type="scientific">Paeniglutamicibacter cryotolerans</name>
    <dbReference type="NCBI Taxonomy" id="670079"/>
    <lineage>
        <taxon>Bacteria</taxon>
        <taxon>Bacillati</taxon>
        <taxon>Actinomycetota</taxon>
        <taxon>Actinomycetes</taxon>
        <taxon>Micrococcales</taxon>
        <taxon>Micrococcaceae</taxon>
        <taxon>Paeniglutamicibacter</taxon>
    </lineage>
</organism>
<dbReference type="EMBL" id="JACHVS010000001">
    <property type="protein sequence ID" value="MBB2994146.1"/>
    <property type="molecule type" value="Genomic_DNA"/>
</dbReference>
<dbReference type="RefSeq" id="WP_183509519.1">
    <property type="nucleotide sequence ID" value="NZ_BAABGK010000112.1"/>
</dbReference>
<dbReference type="SUPFAM" id="SSF89796">
    <property type="entry name" value="CoA-transferase family III (CaiB/BaiF)"/>
    <property type="match status" value="1"/>
</dbReference>
<dbReference type="EC" id="2.8.3.19" evidence="2"/>
<keyword evidence="1 2" id="KW-0808">Transferase</keyword>
<evidence type="ECO:0000313" key="3">
    <source>
        <dbReference type="Proteomes" id="UP000523000"/>
    </source>
</evidence>
<dbReference type="Pfam" id="PF02515">
    <property type="entry name" value="CoA_transf_3"/>
    <property type="match status" value="1"/>
</dbReference>
<keyword evidence="3" id="KW-1185">Reference proteome</keyword>
<dbReference type="InterPro" id="IPR023606">
    <property type="entry name" value="CoA-Trfase_III_dom_1_sf"/>
</dbReference>
<dbReference type="Proteomes" id="UP000523000">
    <property type="component" value="Unassembled WGS sequence"/>
</dbReference>
<dbReference type="Gene3D" id="3.30.1540.10">
    <property type="entry name" value="formyl-coa transferase, domain 3"/>
    <property type="match status" value="1"/>
</dbReference>
<dbReference type="InterPro" id="IPR003673">
    <property type="entry name" value="CoA-Trfase_fam_III"/>
</dbReference>
<dbReference type="InterPro" id="IPR050483">
    <property type="entry name" value="CoA-transferase_III_domain"/>
</dbReference>
<reference evidence="2 3" key="1">
    <citation type="submission" date="2020-08" db="EMBL/GenBank/DDBJ databases">
        <title>Sequencing the genomes of 1000 actinobacteria strains.</title>
        <authorList>
            <person name="Klenk H.-P."/>
        </authorList>
    </citation>
    <scope>NUCLEOTIDE SEQUENCE [LARGE SCALE GENOMIC DNA]</scope>
    <source>
        <strain evidence="2 3">DSM 22826</strain>
    </source>
</reference>
<dbReference type="GO" id="GO:0008410">
    <property type="term" value="F:CoA-transferase activity"/>
    <property type="evidence" value="ECO:0007669"/>
    <property type="project" value="TreeGrafter"/>
</dbReference>
<evidence type="ECO:0000256" key="1">
    <source>
        <dbReference type="ARBA" id="ARBA00022679"/>
    </source>
</evidence>